<dbReference type="PANTHER" id="PTHR43280">
    <property type="entry name" value="ARAC-FAMILY TRANSCRIPTIONAL REGULATOR"/>
    <property type="match status" value="1"/>
</dbReference>
<reference evidence="5 6" key="1">
    <citation type="submission" date="2018-11" db="EMBL/GenBank/DDBJ databases">
        <title>Genome sequencing of Paenibacillus lentus DSM25539(T).</title>
        <authorList>
            <person name="Kook J.-K."/>
            <person name="Park S.-N."/>
            <person name="Lim Y.K."/>
        </authorList>
    </citation>
    <scope>NUCLEOTIDE SEQUENCE [LARGE SCALE GENOMIC DNA]</scope>
    <source>
        <strain evidence="5 6">DSM 25539</strain>
    </source>
</reference>
<accession>A0A3Q8S8H4</accession>
<dbReference type="SMART" id="SM00342">
    <property type="entry name" value="HTH_ARAC"/>
    <property type="match status" value="1"/>
</dbReference>
<sequence length="297" mass="34053">MSVIQFTVPPMPHYIASGLTLLSAGQKHPSRQNIDVFDLLVVMKGCLYMGEEERSYEVSEGHALILRPDSYHYATADCKEDTLYHWLHFQTASSWSMEAERCDEHFCMGDDRPGYMPASAFSTWTFSVPIPQFTKVVQPQKLNDTLTELTDLNRRLHISGARLRQQTLFQEVISLLSASLGKNGPSPQSLCAERAASYLREHYKEPFSAKKLGESINFHPVYIARCMQKVFNCSPAAYLQRYRIEQSKLLLLQSNYTVERIAEEVGFNHAAYFTASFTKIEGLSPRKYRQRFAWINQ</sequence>
<dbReference type="Gene3D" id="1.10.10.60">
    <property type="entry name" value="Homeodomain-like"/>
    <property type="match status" value="2"/>
</dbReference>
<dbReference type="KEGG" id="plen:EIM92_00580"/>
<proteinExistence type="predicted"/>
<dbReference type="AlphaFoldDB" id="A0A3Q8S8H4"/>
<evidence type="ECO:0000256" key="1">
    <source>
        <dbReference type="ARBA" id="ARBA00023015"/>
    </source>
</evidence>
<gene>
    <name evidence="5" type="ORF">EIM92_00580</name>
</gene>
<dbReference type="InterPro" id="IPR018062">
    <property type="entry name" value="HTH_AraC-typ_CS"/>
</dbReference>
<dbReference type="PROSITE" id="PS01124">
    <property type="entry name" value="HTH_ARAC_FAMILY_2"/>
    <property type="match status" value="1"/>
</dbReference>
<dbReference type="PROSITE" id="PS00041">
    <property type="entry name" value="HTH_ARAC_FAMILY_1"/>
    <property type="match status" value="1"/>
</dbReference>
<dbReference type="OrthoDB" id="192171at2"/>
<organism evidence="5 6">
    <name type="scientific">Paenibacillus lentus</name>
    <dbReference type="NCBI Taxonomy" id="1338368"/>
    <lineage>
        <taxon>Bacteria</taxon>
        <taxon>Bacillati</taxon>
        <taxon>Bacillota</taxon>
        <taxon>Bacilli</taxon>
        <taxon>Bacillales</taxon>
        <taxon>Paenibacillaceae</taxon>
        <taxon>Paenibacillus</taxon>
    </lineage>
</organism>
<dbReference type="InterPro" id="IPR037923">
    <property type="entry name" value="HTH-like"/>
</dbReference>
<dbReference type="InterPro" id="IPR018060">
    <property type="entry name" value="HTH_AraC"/>
</dbReference>
<evidence type="ECO:0000256" key="2">
    <source>
        <dbReference type="ARBA" id="ARBA00023125"/>
    </source>
</evidence>
<keyword evidence="3" id="KW-0804">Transcription</keyword>
<dbReference type="InterPro" id="IPR009057">
    <property type="entry name" value="Homeodomain-like_sf"/>
</dbReference>
<dbReference type="SUPFAM" id="SSF46689">
    <property type="entry name" value="Homeodomain-like"/>
    <property type="match status" value="2"/>
</dbReference>
<name>A0A3Q8S8H4_9BACL</name>
<dbReference type="GO" id="GO:0043565">
    <property type="term" value="F:sequence-specific DNA binding"/>
    <property type="evidence" value="ECO:0007669"/>
    <property type="project" value="InterPro"/>
</dbReference>
<dbReference type="PANTHER" id="PTHR43280:SF30">
    <property type="entry name" value="MMSAB OPERON REGULATORY PROTEIN"/>
    <property type="match status" value="1"/>
</dbReference>
<dbReference type="RefSeq" id="WP_125081007.1">
    <property type="nucleotide sequence ID" value="NZ_CP034248.1"/>
</dbReference>
<protein>
    <submittedName>
        <fullName evidence="5">Helix-turn-helix domain-containing protein</fullName>
    </submittedName>
</protein>
<dbReference type="Pfam" id="PF12833">
    <property type="entry name" value="HTH_18"/>
    <property type="match status" value="1"/>
</dbReference>
<keyword evidence="1" id="KW-0805">Transcription regulation</keyword>
<evidence type="ECO:0000313" key="5">
    <source>
        <dbReference type="EMBL" id="AZK44870.1"/>
    </source>
</evidence>
<dbReference type="GO" id="GO:0003700">
    <property type="term" value="F:DNA-binding transcription factor activity"/>
    <property type="evidence" value="ECO:0007669"/>
    <property type="project" value="InterPro"/>
</dbReference>
<dbReference type="SUPFAM" id="SSF51215">
    <property type="entry name" value="Regulatory protein AraC"/>
    <property type="match status" value="1"/>
</dbReference>
<dbReference type="PRINTS" id="PR00032">
    <property type="entry name" value="HTHARAC"/>
</dbReference>
<evidence type="ECO:0000313" key="6">
    <source>
        <dbReference type="Proteomes" id="UP000273145"/>
    </source>
</evidence>
<evidence type="ECO:0000256" key="3">
    <source>
        <dbReference type="ARBA" id="ARBA00023163"/>
    </source>
</evidence>
<dbReference type="Proteomes" id="UP000273145">
    <property type="component" value="Chromosome"/>
</dbReference>
<keyword evidence="6" id="KW-1185">Reference proteome</keyword>
<evidence type="ECO:0000259" key="4">
    <source>
        <dbReference type="PROSITE" id="PS01124"/>
    </source>
</evidence>
<dbReference type="InterPro" id="IPR020449">
    <property type="entry name" value="Tscrpt_reg_AraC-type_HTH"/>
</dbReference>
<feature type="domain" description="HTH araC/xylS-type" evidence="4">
    <location>
        <begin position="193"/>
        <end position="291"/>
    </location>
</feature>
<keyword evidence="2" id="KW-0238">DNA-binding</keyword>
<dbReference type="EMBL" id="CP034248">
    <property type="protein sequence ID" value="AZK44870.1"/>
    <property type="molecule type" value="Genomic_DNA"/>
</dbReference>